<organism evidence="1 2">
    <name type="scientific">Burkholderia pseudomultivorans</name>
    <dbReference type="NCBI Taxonomy" id="1207504"/>
    <lineage>
        <taxon>Bacteria</taxon>
        <taxon>Pseudomonadati</taxon>
        <taxon>Pseudomonadota</taxon>
        <taxon>Betaproteobacteria</taxon>
        <taxon>Burkholderiales</taxon>
        <taxon>Burkholderiaceae</taxon>
        <taxon>Burkholderia</taxon>
        <taxon>Burkholderia cepacia complex</taxon>
    </lineage>
</organism>
<keyword evidence="2" id="KW-1185">Reference proteome</keyword>
<proteinExistence type="predicted"/>
<dbReference type="EMBL" id="VJSY01000013">
    <property type="protein sequence ID" value="MDR8753715.1"/>
    <property type="molecule type" value="Genomic_DNA"/>
</dbReference>
<comment type="caution">
    <text evidence="1">The sequence shown here is derived from an EMBL/GenBank/DDBJ whole genome shotgun (WGS) entry which is preliminary data.</text>
</comment>
<accession>A0ABU2E1J1</accession>
<name>A0ABU2E1J1_9BURK</name>
<gene>
    <name evidence="1" type="ORF">FEQ00_02130</name>
</gene>
<sequence length="110" mass="11808">MKYDGPCTLNPAPRDIHDGVVVKITPLLYSKNGQVGFEQDVAASKLLGYHDFNSGKCGNISEASWASDSDGSSVLDRVGQPLQILHQVNDANGAHRDLDVSVIFTPVTAR</sequence>
<evidence type="ECO:0000313" key="2">
    <source>
        <dbReference type="Proteomes" id="UP001248067"/>
    </source>
</evidence>
<reference evidence="1 2" key="1">
    <citation type="submission" date="2019-06" db="EMBL/GenBank/DDBJ databases">
        <title>Evolution of Burkholderia multivorans in the lungs of Cystic Fibrosis patients.</title>
        <authorList>
            <person name="Moreira L.M."/>
        </authorList>
    </citation>
    <scope>NUCLEOTIDE SEQUENCE [LARGE SCALE GENOMIC DNA]</scope>
    <source>
        <strain evidence="1 2">VC13239</strain>
    </source>
</reference>
<evidence type="ECO:0000313" key="1">
    <source>
        <dbReference type="EMBL" id="MDR8753715.1"/>
    </source>
</evidence>
<protein>
    <submittedName>
        <fullName evidence="1">Uncharacterized protein</fullName>
    </submittedName>
</protein>
<dbReference type="Proteomes" id="UP001248067">
    <property type="component" value="Unassembled WGS sequence"/>
</dbReference>